<dbReference type="GO" id="GO:0015297">
    <property type="term" value="F:antiporter activity"/>
    <property type="evidence" value="ECO:0007669"/>
    <property type="project" value="UniProtKB-UniRule"/>
</dbReference>
<comment type="similarity">
    <text evidence="2 9">Belongs to the arsenical resistance-3 (ACR3) (TC 2.A.59) family.</text>
</comment>
<evidence type="ECO:0000256" key="4">
    <source>
        <dbReference type="ARBA" id="ARBA00022475"/>
    </source>
</evidence>
<dbReference type="InterPro" id="IPR038770">
    <property type="entry name" value="Na+/solute_symporter_sf"/>
</dbReference>
<keyword evidence="3 9" id="KW-0813">Transport</keyword>
<accession>B0U0U2</accession>
<evidence type="ECO:0000256" key="10">
    <source>
        <dbReference type="SAM" id="Phobius"/>
    </source>
</evidence>
<dbReference type="PIRSF" id="PIRSF005508">
    <property type="entry name" value="Acr3"/>
    <property type="match status" value="1"/>
</dbReference>
<evidence type="ECO:0000313" key="11">
    <source>
        <dbReference type="EMBL" id="ABZ88045.1"/>
    </source>
</evidence>
<keyword evidence="4 9" id="KW-1003">Cell membrane</keyword>
<keyword evidence="7 9" id="KW-1133">Transmembrane helix</keyword>
<dbReference type="AlphaFoldDB" id="B0U0U2"/>
<feature type="transmembrane region" description="Helical" evidence="10">
    <location>
        <begin position="216"/>
        <end position="236"/>
    </location>
</feature>
<protein>
    <submittedName>
        <fullName evidence="11">ArsB arsenite/antimonite exporter</fullName>
    </submittedName>
</protein>
<dbReference type="GO" id="GO:0005886">
    <property type="term" value="C:plasma membrane"/>
    <property type="evidence" value="ECO:0007669"/>
    <property type="project" value="UniProtKB-SubCell"/>
</dbReference>
<dbReference type="GO" id="GO:0015104">
    <property type="term" value="F:antimonite transmembrane transporter activity"/>
    <property type="evidence" value="ECO:0007669"/>
    <property type="project" value="TreeGrafter"/>
</dbReference>
<evidence type="ECO:0000256" key="5">
    <source>
        <dbReference type="ARBA" id="ARBA00022692"/>
    </source>
</evidence>
<name>B0U0U2_FRAP2</name>
<evidence type="ECO:0000256" key="3">
    <source>
        <dbReference type="ARBA" id="ARBA00022448"/>
    </source>
</evidence>
<feature type="transmembrane region" description="Helical" evidence="10">
    <location>
        <begin position="313"/>
        <end position="336"/>
    </location>
</feature>
<evidence type="ECO:0000256" key="1">
    <source>
        <dbReference type="ARBA" id="ARBA00004651"/>
    </source>
</evidence>
<dbReference type="NCBIfam" id="TIGR00832">
    <property type="entry name" value="acr3"/>
    <property type="match status" value="1"/>
</dbReference>
<dbReference type="HOGENOM" id="CLU_022869_0_0_6"/>
<dbReference type="Pfam" id="PF01758">
    <property type="entry name" value="SBF"/>
    <property type="match status" value="1"/>
</dbReference>
<dbReference type="EMBL" id="CP000937">
    <property type="protein sequence ID" value="ABZ88045.1"/>
    <property type="molecule type" value="Genomic_DNA"/>
</dbReference>
<reference evidence="11" key="1">
    <citation type="submission" date="2009-01" db="EMBL/GenBank/DDBJ databases">
        <title>Complete sequence of chromosome of Francisella philomiragia subsp. philomiragia ATCC 25017.</title>
        <authorList>
            <consortium name="US DOE Joint Genome Institute"/>
            <person name="Copeland A."/>
            <person name="Lucas S."/>
            <person name="Lapidus A."/>
            <person name="Barry K."/>
            <person name="Detter J.C."/>
            <person name="Glavina del Rio T."/>
            <person name="Hammon N."/>
            <person name="Israni S."/>
            <person name="Dalin E."/>
            <person name="Tice H."/>
            <person name="Pitluck S."/>
            <person name="Chain P."/>
            <person name="Malfatti S."/>
            <person name="Shin M."/>
            <person name="Vergez L."/>
            <person name="Schmutz J."/>
            <person name="Larimer F."/>
            <person name="Land M."/>
            <person name="Hauser L."/>
            <person name="Richardson P."/>
        </authorList>
    </citation>
    <scope>NUCLEOTIDE SEQUENCE</scope>
    <source>
        <strain evidence="11">ATCC 25017</strain>
    </source>
</reference>
<dbReference type="PANTHER" id="PTHR43057">
    <property type="entry name" value="ARSENITE EFFLUX TRANSPORTER"/>
    <property type="match status" value="1"/>
</dbReference>
<dbReference type="GO" id="GO:0046685">
    <property type="term" value="P:response to arsenic-containing substance"/>
    <property type="evidence" value="ECO:0007669"/>
    <property type="project" value="UniProtKB-KW"/>
</dbReference>
<comment type="subcellular location">
    <subcellularLocation>
        <location evidence="1 9">Cell membrane</location>
        <topology evidence="1 9">Multi-pass membrane protein</topology>
    </subcellularLocation>
</comment>
<evidence type="ECO:0000256" key="6">
    <source>
        <dbReference type="ARBA" id="ARBA00022849"/>
    </source>
</evidence>
<dbReference type="PANTHER" id="PTHR43057:SF1">
    <property type="entry name" value="ARSENICAL-RESISTANCE PROTEIN 3"/>
    <property type="match status" value="1"/>
</dbReference>
<dbReference type="InterPro" id="IPR002657">
    <property type="entry name" value="BilAc:Na_symport/Acr3"/>
</dbReference>
<keyword evidence="5 9" id="KW-0812">Transmembrane</keyword>
<dbReference type="KEGG" id="fph:Fphi_1818"/>
<dbReference type="Gene3D" id="1.20.1530.20">
    <property type="match status" value="1"/>
</dbReference>
<feature type="transmembrane region" description="Helical" evidence="10">
    <location>
        <begin position="185"/>
        <end position="204"/>
    </location>
</feature>
<dbReference type="GO" id="GO:0015105">
    <property type="term" value="F:arsenite transmembrane transporter activity"/>
    <property type="evidence" value="ECO:0007669"/>
    <property type="project" value="TreeGrafter"/>
</dbReference>
<keyword evidence="8 9" id="KW-0472">Membrane</keyword>
<proteinExistence type="inferred from homology"/>
<feature type="transmembrane region" description="Helical" evidence="10">
    <location>
        <begin position="248"/>
        <end position="270"/>
    </location>
</feature>
<feature type="transmembrane region" description="Helical" evidence="10">
    <location>
        <begin position="34"/>
        <end position="56"/>
    </location>
</feature>
<gene>
    <name evidence="11" type="ordered locus">Fphi_1818</name>
</gene>
<evidence type="ECO:0000256" key="7">
    <source>
        <dbReference type="ARBA" id="ARBA00022989"/>
    </source>
</evidence>
<feature type="transmembrane region" description="Helical" evidence="10">
    <location>
        <begin position="9"/>
        <end position="28"/>
    </location>
</feature>
<keyword evidence="6" id="KW-0059">Arsenical resistance</keyword>
<evidence type="ECO:0000256" key="2">
    <source>
        <dbReference type="ARBA" id="ARBA00010110"/>
    </source>
</evidence>
<feature type="transmembrane region" description="Helical" evidence="10">
    <location>
        <begin position="282"/>
        <end position="307"/>
    </location>
</feature>
<dbReference type="InterPro" id="IPR004706">
    <property type="entry name" value="Arsenical-R_Acr3"/>
</dbReference>
<feature type="transmembrane region" description="Helical" evidence="10">
    <location>
        <begin position="106"/>
        <end position="125"/>
    </location>
</feature>
<feature type="transmembrane region" description="Helical" evidence="10">
    <location>
        <begin position="137"/>
        <end position="159"/>
    </location>
</feature>
<dbReference type="eggNOG" id="COG0798">
    <property type="taxonomic scope" value="Bacteria"/>
</dbReference>
<feature type="transmembrane region" description="Helical" evidence="10">
    <location>
        <begin position="76"/>
        <end position="100"/>
    </location>
</feature>
<dbReference type="FunFam" id="1.20.1530.20:FF:000009">
    <property type="entry name" value="Arsenite transporter, ACR3 family"/>
    <property type="match status" value="1"/>
</dbReference>
<sequence length="342" mass="38124">MKLKFLDRFLTLWIFLAMIVGIIIGYTLPEAKNFISKFDIGSGNWLIGLGLVVMMYPPLAKVKYSTMPEIFKDTKILLLSLIQNWLIGPILMFILAVIFFHDQPSFMIGLILIGLARCIAMVIVWNDLAKGSREYCAGLVAFNSIFQIIFYAAYAYIFITVIPKLLGFDTNININISVLDIAKSVGIYLGIPFVAGILTRAILISKKGEQWYIDKFTPAISPLTLIALLFTIVLMFTTKGNEIINLPFQVIKVAIPLLIYFLIMFSISFFMSYKAKATYEQAVSLSFTAASNNFELAIAVAISVFGINSTEAFVGVIGPLVEVPVLIGLVNVALWLNKKYFN</sequence>
<organism evidence="11">
    <name type="scientific">Francisella philomiragia subsp. philomiragia (strain ATCC 25017 / CCUG 19701 / FSC 153 / O#319-036)</name>
    <dbReference type="NCBI Taxonomy" id="484022"/>
    <lineage>
        <taxon>Bacteria</taxon>
        <taxon>Pseudomonadati</taxon>
        <taxon>Pseudomonadota</taxon>
        <taxon>Gammaproteobacteria</taxon>
        <taxon>Thiotrichales</taxon>
        <taxon>Francisellaceae</taxon>
        <taxon>Francisella</taxon>
    </lineage>
</organism>
<evidence type="ECO:0000256" key="8">
    <source>
        <dbReference type="ARBA" id="ARBA00023136"/>
    </source>
</evidence>
<evidence type="ECO:0000256" key="9">
    <source>
        <dbReference type="PIRNR" id="PIRNR005508"/>
    </source>
</evidence>